<evidence type="ECO:0000313" key="3">
    <source>
        <dbReference type="Proteomes" id="UP000245341"/>
    </source>
</evidence>
<name>A0A7F8R2F1_LEPWE</name>
<organism evidence="3 4">
    <name type="scientific">Leptonychotes weddellii</name>
    <name type="common">Weddell seal</name>
    <name type="synonym">Otaria weddellii</name>
    <dbReference type="NCBI Taxonomy" id="9713"/>
    <lineage>
        <taxon>Eukaryota</taxon>
        <taxon>Metazoa</taxon>
        <taxon>Chordata</taxon>
        <taxon>Craniata</taxon>
        <taxon>Vertebrata</taxon>
        <taxon>Euteleostomi</taxon>
        <taxon>Mammalia</taxon>
        <taxon>Eutheria</taxon>
        <taxon>Laurasiatheria</taxon>
        <taxon>Carnivora</taxon>
        <taxon>Caniformia</taxon>
        <taxon>Pinnipedia</taxon>
        <taxon>Phocidae</taxon>
        <taxon>Monachinae</taxon>
        <taxon>Lobodontini</taxon>
        <taxon>Leptonychotes</taxon>
    </lineage>
</organism>
<feature type="compositionally biased region" description="Low complexity" evidence="1">
    <location>
        <begin position="1"/>
        <end position="12"/>
    </location>
</feature>
<accession>A0A7F8R2F1</accession>
<sequence length="171" mass="19698">MDTPSSTSSSQQKESRETDLLSGMDGKGSYQVKGWKLIQQQFVALLWKRLLIARRSRKGFFAQIVLPAVFVCIALVFSLIVPPFGKYPSLELQPWMYNEQYTFVCFLCPWREESSGRLRVLTLLRAKGRWTRESRSGVHFISCSKAPTQTNIVCKEQQGIELEMRVLFCHI</sequence>
<dbReference type="OrthoDB" id="9803764at2759"/>
<proteinExistence type="predicted"/>
<keyword evidence="2" id="KW-0812">Transmembrane</keyword>
<dbReference type="KEGG" id="lww:115942041"/>
<protein>
    <submittedName>
        <fullName evidence="4 5">Phospholipid-transporting ATPase ABCA1-like isoform X1</fullName>
    </submittedName>
</protein>
<dbReference type="Proteomes" id="UP000245341">
    <property type="component" value="Unplaced"/>
</dbReference>
<keyword evidence="2" id="KW-0472">Membrane</keyword>
<dbReference type="GeneID" id="115942041"/>
<evidence type="ECO:0000256" key="1">
    <source>
        <dbReference type="SAM" id="MobiDB-lite"/>
    </source>
</evidence>
<evidence type="ECO:0000313" key="6">
    <source>
        <dbReference type="RefSeq" id="XP_030887356.1"/>
    </source>
</evidence>
<keyword evidence="3" id="KW-1185">Reference proteome</keyword>
<dbReference type="RefSeq" id="XP_030887341.1">
    <property type="nucleotide sequence ID" value="XM_031031481.1"/>
</dbReference>
<feature type="region of interest" description="Disordered" evidence="1">
    <location>
        <begin position="1"/>
        <end position="25"/>
    </location>
</feature>
<gene>
    <name evidence="4 5 6" type="primary">LOC115942041</name>
</gene>
<dbReference type="RefSeq" id="XP_030887348.1">
    <property type="nucleotide sequence ID" value="XM_031031488.1"/>
</dbReference>
<reference evidence="4 5" key="1">
    <citation type="submission" date="2025-04" db="UniProtKB">
        <authorList>
            <consortium name="RefSeq"/>
        </authorList>
    </citation>
    <scope>IDENTIFICATION</scope>
    <source>
        <tissue evidence="4 5">Liver</tissue>
    </source>
</reference>
<dbReference type="AlphaFoldDB" id="A0A7F8R2F1"/>
<dbReference type="RefSeq" id="XP_030887356.1">
    <property type="nucleotide sequence ID" value="XM_031031496.1"/>
</dbReference>
<evidence type="ECO:0000256" key="2">
    <source>
        <dbReference type="SAM" id="Phobius"/>
    </source>
</evidence>
<evidence type="ECO:0000313" key="5">
    <source>
        <dbReference type="RefSeq" id="XP_030887348.1"/>
    </source>
</evidence>
<feature type="transmembrane region" description="Helical" evidence="2">
    <location>
        <begin position="59"/>
        <end position="81"/>
    </location>
</feature>
<keyword evidence="2" id="KW-1133">Transmembrane helix</keyword>
<evidence type="ECO:0000313" key="4">
    <source>
        <dbReference type="RefSeq" id="XP_030887341.1"/>
    </source>
</evidence>